<evidence type="ECO:0000259" key="2">
    <source>
        <dbReference type="Pfam" id="PF18995"/>
    </source>
</evidence>
<feature type="signal peptide" evidence="1">
    <location>
        <begin position="1"/>
        <end position="21"/>
    </location>
</feature>
<proteinExistence type="predicted"/>
<dbReference type="WBParaSite" id="maker-uti_cns_0004570-snap-gene-0.8-mRNA-1">
    <property type="protein sequence ID" value="maker-uti_cns_0004570-snap-gene-0.8-mRNA-1"/>
    <property type="gene ID" value="maker-uti_cns_0004570-snap-gene-0.8"/>
</dbReference>
<keyword evidence="3" id="KW-1185">Reference proteome</keyword>
<evidence type="ECO:0000313" key="4">
    <source>
        <dbReference type="WBParaSite" id="maker-uti_cns_0004570-snap-gene-0.8-mRNA-1"/>
    </source>
</evidence>
<feature type="domain" description="E3 ubiquitin-protein ligase UBR-like C-terminal" evidence="2">
    <location>
        <begin position="59"/>
        <end position="241"/>
    </location>
</feature>
<keyword evidence="1" id="KW-0732">Signal</keyword>
<protein>
    <submittedName>
        <fullName evidence="4">PRT6_C domain-containing protein</fullName>
    </submittedName>
</protein>
<dbReference type="AlphaFoldDB" id="A0A1I8H733"/>
<dbReference type="Proteomes" id="UP000095280">
    <property type="component" value="Unplaced"/>
</dbReference>
<feature type="chain" id="PRO_5009319933" evidence="1">
    <location>
        <begin position="22"/>
        <end position="253"/>
    </location>
</feature>
<accession>A0A1I8H733</accession>
<evidence type="ECO:0000256" key="1">
    <source>
        <dbReference type="SAM" id="SignalP"/>
    </source>
</evidence>
<reference evidence="4" key="1">
    <citation type="submission" date="2016-11" db="UniProtKB">
        <authorList>
            <consortium name="WormBaseParasite"/>
        </authorList>
    </citation>
    <scope>IDENTIFICATION</scope>
</reference>
<evidence type="ECO:0000313" key="3">
    <source>
        <dbReference type="Proteomes" id="UP000095280"/>
    </source>
</evidence>
<organism evidence="3 4">
    <name type="scientific">Macrostomum lignano</name>
    <dbReference type="NCBI Taxonomy" id="282301"/>
    <lineage>
        <taxon>Eukaryota</taxon>
        <taxon>Metazoa</taxon>
        <taxon>Spiralia</taxon>
        <taxon>Lophotrochozoa</taxon>
        <taxon>Platyhelminthes</taxon>
        <taxon>Rhabditophora</taxon>
        <taxon>Macrostomorpha</taxon>
        <taxon>Macrostomida</taxon>
        <taxon>Macrostomidae</taxon>
        <taxon>Macrostomum</taxon>
    </lineage>
</organism>
<dbReference type="Pfam" id="PF18995">
    <property type="entry name" value="PRT6_C"/>
    <property type="match status" value="1"/>
</dbReference>
<name>A0A1I8H733_9PLAT</name>
<sequence length="253" mass="26678">CKRLLASLPLALAYSLHALEAADEAHGVRSRRQPALQQLARAAAVRAPTGDPQPARQLALAHLLLLLPAAGGRRLGQLSLADADLLSSLVVLTFLLPYLYLRDCRPRVACTAPVCAASEACLVRLFYTARLVQVFLDLPDCDEGEGDESDGADGDTPLDQLVTSYRFAAGLWSSPAASGAQLAADVRAAAAPFLRSAVRLYACLSGRDGAASPESGITDEEAEFRRLAELLRLPADPCHLFAASPAAADLASH</sequence>
<dbReference type="InterPro" id="IPR044046">
    <property type="entry name" value="E3_ligase_UBR-like_C"/>
</dbReference>